<evidence type="ECO:0000313" key="2">
    <source>
        <dbReference type="Proteomes" id="UP000185753"/>
    </source>
</evidence>
<comment type="caution">
    <text evidence="1">The sequence shown here is derived from an EMBL/GenBank/DDBJ whole genome shotgun (WGS) entry which is preliminary data.</text>
</comment>
<protein>
    <submittedName>
        <fullName evidence="1">Uncharacterized protein</fullName>
    </submittedName>
</protein>
<sequence length="278" mass="31996">MKRLVIVVVIAALLWLFKLSFDVYQMNAKQTELMQQQTQLQQQNAGLNDQLVAMKRQYDGQPVTSSPANPPAMQADDHVGVQPITLIGQRLELVEFALQQQQFGVALEKLNQLDQQLEIFSLAPALRMSLHQVIAKDREMLTQYVVARQTQQNKIKQVLQTLDQALQKEIQQPYQNTPKQKEQSFLSRWIQVEAVERPSVDLLQRGIVLKEIQLRLLLAQQIMLKGQYPEFQQELTEIIQIMQQLPDPHLKQIQQKIVQLKETPVLSVPQLNTRALIG</sequence>
<dbReference type="STRING" id="1443941.A9J31_00400"/>
<name>A0A1A7RHA1_9GAMM</name>
<dbReference type="OrthoDB" id="6713263at2"/>
<proteinExistence type="predicted"/>
<dbReference type="Proteomes" id="UP000185753">
    <property type="component" value="Unassembled WGS sequence"/>
</dbReference>
<accession>A0A1A7RHA1</accession>
<gene>
    <name evidence="1" type="ORF">A9J31_00400</name>
</gene>
<evidence type="ECO:0000313" key="1">
    <source>
        <dbReference type="EMBL" id="OBX30007.1"/>
    </source>
</evidence>
<dbReference type="AlphaFoldDB" id="A0A1A7RHA1"/>
<organism evidence="1 2">
    <name type="scientific">Acinetobacter gandensis</name>
    <dbReference type="NCBI Taxonomy" id="1443941"/>
    <lineage>
        <taxon>Bacteria</taxon>
        <taxon>Pseudomonadati</taxon>
        <taxon>Pseudomonadota</taxon>
        <taxon>Gammaproteobacteria</taxon>
        <taxon>Moraxellales</taxon>
        <taxon>Moraxellaceae</taxon>
        <taxon>Acinetobacter</taxon>
    </lineage>
</organism>
<keyword evidence="2" id="KW-1185">Reference proteome</keyword>
<dbReference type="RefSeq" id="WP_067761388.1">
    <property type="nucleotide sequence ID" value="NZ_CP183909.1"/>
</dbReference>
<dbReference type="EMBL" id="LZDS01000001">
    <property type="protein sequence ID" value="OBX30007.1"/>
    <property type="molecule type" value="Genomic_DNA"/>
</dbReference>
<reference evidence="2" key="1">
    <citation type="submission" date="2016-06" db="EMBL/GenBank/DDBJ databases">
        <authorList>
            <person name="Radolfova-Krizova L."/>
            <person name="Nemec A."/>
        </authorList>
    </citation>
    <scope>NUCLEOTIDE SEQUENCE [LARGE SCALE GENOMIC DNA]</scope>
    <source>
        <strain evidence="2">ANC 4275</strain>
    </source>
</reference>